<accession>A0A239AJB4</accession>
<evidence type="ECO:0000313" key="2">
    <source>
        <dbReference type="EMBL" id="SNR95766.1"/>
    </source>
</evidence>
<evidence type="ECO:0000313" key="3">
    <source>
        <dbReference type="Proteomes" id="UP000198324"/>
    </source>
</evidence>
<protein>
    <submittedName>
        <fullName evidence="2">Uncharacterized protein</fullName>
    </submittedName>
</protein>
<keyword evidence="3" id="KW-1185">Reference proteome</keyword>
<proteinExistence type="predicted"/>
<evidence type="ECO:0000256" key="1">
    <source>
        <dbReference type="SAM" id="MobiDB-lite"/>
    </source>
</evidence>
<dbReference type="EMBL" id="FZOC01000004">
    <property type="protein sequence ID" value="SNR95766.1"/>
    <property type="molecule type" value="Genomic_DNA"/>
</dbReference>
<dbReference type="Proteomes" id="UP000198324">
    <property type="component" value="Unassembled WGS sequence"/>
</dbReference>
<sequence>MSDWLTLLSQAVSASSRTKVAKELGVSRPSISLLLAGKYPGNTGRMAARIVERYARVVCPHTGKSVAPEHCRRLCGPVPTSSPAALRQWRACQACPNNPNANGKENAPCSPAKSPAP</sequence>
<name>A0A239AJB4_9BACT</name>
<reference evidence="2 3" key="1">
    <citation type="submission" date="2017-06" db="EMBL/GenBank/DDBJ databases">
        <authorList>
            <person name="Kim H.J."/>
            <person name="Triplett B.A."/>
        </authorList>
    </citation>
    <scope>NUCLEOTIDE SEQUENCE [LARGE SCALE GENOMIC DNA]</scope>
    <source>
        <strain evidence="2 3">DSM 13116</strain>
    </source>
</reference>
<dbReference type="InterPro" id="IPR010982">
    <property type="entry name" value="Lambda_DNA-bd_dom_sf"/>
</dbReference>
<organism evidence="2 3">
    <name type="scientific">Humidesulfovibrio mexicanus</name>
    <dbReference type="NCBI Taxonomy" id="147047"/>
    <lineage>
        <taxon>Bacteria</taxon>
        <taxon>Pseudomonadati</taxon>
        <taxon>Thermodesulfobacteriota</taxon>
        <taxon>Desulfovibrionia</taxon>
        <taxon>Desulfovibrionales</taxon>
        <taxon>Desulfovibrionaceae</taxon>
        <taxon>Humidesulfovibrio</taxon>
    </lineage>
</organism>
<dbReference type="AlphaFoldDB" id="A0A239AJB4"/>
<feature type="region of interest" description="Disordered" evidence="1">
    <location>
        <begin position="97"/>
        <end position="117"/>
    </location>
</feature>
<dbReference type="Gene3D" id="1.10.260.40">
    <property type="entry name" value="lambda repressor-like DNA-binding domains"/>
    <property type="match status" value="1"/>
</dbReference>
<gene>
    <name evidence="2" type="ORF">SAMN04488503_2029</name>
</gene>
<dbReference type="RefSeq" id="WP_089274261.1">
    <property type="nucleotide sequence ID" value="NZ_FZOC01000004.1"/>
</dbReference>
<dbReference type="OrthoDB" id="5460170at2"/>
<dbReference type="GO" id="GO:0003677">
    <property type="term" value="F:DNA binding"/>
    <property type="evidence" value="ECO:0007669"/>
    <property type="project" value="InterPro"/>
</dbReference>